<sequence length="948" mass="109443">MAHKSPLHEEDTIVECDLATTEADLQLSSVIKELENVIAESEQVFGRPTLLKRKVDEWANKLRNLRRHSRELFARQQNLGHNFIWEKPHYGFEEQVLRLAYSVEAATFSFLYRREMRDRREQQQGRRPFTGILLQLFNGISKHFVKEMEKAVNRFTSATIVDDSTSIREIQRNLSAGTDTLQPQLYYVRFQEEEPPKVYNLWGYVSILGANADATADVAGKIYSQARKQMEFQICARVNLSPKYDNHDDVIKDIYTTIVKQQDSSLVSTRLGVKIDMVHSLAFEQLCEKVKKWLQSCSFIIFLDHEFRDFWSKIESSIETLFPIDTGQISTVIFRTCDIQASEFTRVIEVVEPAISSQDGWVLLDKSLKKGGIQLDALINQTTEKDVLDKMIRKMCEDFPLAVTMLPRLNFTNKLRYDESISSTLPRSIIFDFLYQTLVPRIRLCYLYMGIFPKEFDIPVRRIFILWSVERLVIQDLDLSKTPEDLALSYLKELEKREMISIKMKNGRPKTCRVSSHMHRLISRKAMDLGIFYVHTSKDNEPKFSVGRLAEHGDTIKSHNFLDDNFTQRLHAYISLIRKQNTPAWQVGVFLNKLVAKRRFGLLRVLDLENVYKPSLPAETIRKLVLLTYLGLRRTFLDSLPDSVGTLQYLEILDMKHTNIIALPTTIWKAENLKHIYMNQVQFDMSIQEGFPLSTSLTNLQTLWGLSIGSNIELVNWLSKLLSLRKLSLTFPPEKAEEIADTVSKLTNLQSLRLRSIDDSAQPPKLRLPVMTGLQELSQLYLVGDLSYLNETPNEFSFPPNLKVLTLTGSHLIGDYPIRALGKLPKLTILKFYGHSYLGCRIIIQLNEFQQLEEMKLWNLVELEKLEIQKGAMSNNLKELDIRSCPNMNYIKGLKHLAGGLLRIRKMPADFENEVKSEVDKDNLSVKVQVDKSEDQHELENATNSSER</sequence>
<keyword evidence="2" id="KW-0611">Plant defense</keyword>
<evidence type="ECO:0000259" key="4">
    <source>
        <dbReference type="Pfam" id="PF23559"/>
    </source>
</evidence>
<reference evidence="6" key="1">
    <citation type="submission" date="2025-05" db="UniProtKB">
        <authorList>
            <consortium name="RefSeq"/>
        </authorList>
    </citation>
    <scope>NUCLEOTIDE SEQUENCE [LARGE SCALE GENOMIC DNA]</scope>
</reference>
<evidence type="ECO:0000259" key="5">
    <source>
        <dbReference type="Pfam" id="PF23598"/>
    </source>
</evidence>
<dbReference type="SMR" id="A0A6P4BFQ1"/>
<dbReference type="InterPro" id="IPR036388">
    <property type="entry name" value="WH-like_DNA-bd_sf"/>
</dbReference>
<name>A0A6P4BFQ1_ZIZJJ</name>
<feature type="domain" description="Disease resistance protein winged helix" evidence="4">
    <location>
        <begin position="451"/>
        <end position="522"/>
    </location>
</feature>
<dbReference type="Gene3D" id="1.10.10.10">
    <property type="entry name" value="Winged helix-like DNA-binding domain superfamily/Winged helix DNA-binding domain"/>
    <property type="match status" value="1"/>
</dbReference>
<dbReference type="KEGG" id="zju:107434784"/>
<dbReference type="InterPro" id="IPR055414">
    <property type="entry name" value="LRR_R13L4/SHOC2-like"/>
</dbReference>
<dbReference type="InParanoid" id="A0A6P4BFQ1"/>
<dbReference type="Gene3D" id="3.80.10.10">
    <property type="entry name" value="Ribonuclease Inhibitor"/>
    <property type="match status" value="1"/>
</dbReference>
<dbReference type="GO" id="GO:0098542">
    <property type="term" value="P:defense response to other organism"/>
    <property type="evidence" value="ECO:0007669"/>
    <property type="project" value="TreeGrafter"/>
</dbReference>
<dbReference type="PANTHER" id="PTHR23155:SF955">
    <property type="entry name" value="AAA+ ATPASE DOMAIN-CONTAINING PROTEIN"/>
    <property type="match status" value="1"/>
</dbReference>
<gene>
    <name evidence="7" type="primary">LOC107434784</name>
</gene>
<dbReference type="InterPro" id="IPR058922">
    <property type="entry name" value="WHD_DRP"/>
</dbReference>
<keyword evidence="6" id="KW-1185">Reference proteome</keyword>
<dbReference type="SUPFAM" id="SSF52058">
    <property type="entry name" value="L domain-like"/>
    <property type="match status" value="1"/>
</dbReference>
<dbReference type="Pfam" id="PF23598">
    <property type="entry name" value="LRR_14"/>
    <property type="match status" value="1"/>
</dbReference>
<evidence type="ECO:0000256" key="2">
    <source>
        <dbReference type="ARBA" id="ARBA00022821"/>
    </source>
</evidence>
<organism evidence="6 7">
    <name type="scientific">Ziziphus jujuba</name>
    <name type="common">Chinese jujube</name>
    <name type="synonym">Ziziphus sativa</name>
    <dbReference type="NCBI Taxonomy" id="326968"/>
    <lineage>
        <taxon>Eukaryota</taxon>
        <taxon>Viridiplantae</taxon>
        <taxon>Streptophyta</taxon>
        <taxon>Embryophyta</taxon>
        <taxon>Tracheophyta</taxon>
        <taxon>Spermatophyta</taxon>
        <taxon>Magnoliopsida</taxon>
        <taxon>eudicotyledons</taxon>
        <taxon>Gunneridae</taxon>
        <taxon>Pentapetalae</taxon>
        <taxon>rosids</taxon>
        <taxon>fabids</taxon>
        <taxon>Rosales</taxon>
        <taxon>Rhamnaceae</taxon>
        <taxon>Paliureae</taxon>
        <taxon>Ziziphus</taxon>
    </lineage>
</organism>
<dbReference type="AlphaFoldDB" id="A0A6P4BFQ1"/>
<evidence type="ECO:0000313" key="6">
    <source>
        <dbReference type="Proteomes" id="UP001652623"/>
    </source>
</evidence>
<reference evidence="7" key="2">
    <citation type="submission" date="2025-08" db="UniProtKB">
        <authorList>
            <consortium name="RefSeq"/>
        </authorList>
    </citation>
    <scope>IDENTIFICATION</scope>
    <source>
        <tissue evidence="7">Seedling</tissue>
    </source>
</reference>
<dbReference type="Pfam" id="PF23559">
    <property type="entry name" value="WHD_DRP"/>
    <property type="match status" value="1"/>
</dbReference>
<keyword evidence="1" id="KW-0677">Repeat</keyword>
<dbReference type="GeneID" id="107434784"/>
<proteinExistence type="predicted"/>
<dbReference type="Proteomes" id="UP001652623">
    <property type="component" value="Chromosome 1"/>
</dbReference>
<dbReference type="InterPro" id="IPR044974">
    <property type="entry name" value="Disease_R_plants"/>
</dbReference>
<protein>
    <submittedName>
        <fullName evidence="7">Disease resistance protein RPM1</fullName>
    </submittedName>
</protein>
<evidence type="ECO:0000313" key="7">
    <source>
        <dbReference type="RefSeq" id="XP_015901750.3"/>
    </source>
</evidence>
<evidence type="ECO:0000256" key="3">
    <source>
        <dbReference type="SAM" id="MobiDB-lite"/>
    </source>
</evidence>
<accession>A0A6P4BFQ1</accession>
<evidence type="ECO:0000256" key="1">
    <source>
        <dbReference type="ARBA" id="ARBA00022737"/>
    </source>
</evidence>
<dbReference type="RefSeq" id="XP_015901750.3">
    <property type="nucleotide sequence ID" value="XM_016046264.4"/>
</dbReference>
<feature type="region of interest" description="Disordered" evidence="3">
    <location>
        <begin position="926"/>
        <end position="948"/>
    </location>
</feature>
<dbReference type="InterPro" id="IPR032675">
    <property type="entry name" value="LRR_dom_sf"/>
</dbReference>
<feature type="domain" description="Disease resistance R13L4/SHOC-2-like LRR" evidence="5">
    <location>
        <begin position="595"/>
        <end position="897"/>
    </location>
</feature>
<dbReference type="PANTHER" id="PTHR23155">
    <property type="entry name" value="DISEASE RESISTANCE PROTEIN RP"/>
    <property type="match status" value="1"/>
</dbReference>